<dbReference type="PANTHER" id="PTHR43245:SF13">
    <property type="entry name" value="UDP-D-APIOSE_UDP-D-XYLOSE SYNTHASE 2"/>
    <property type="match status" value="1"/>
</dbReference>
<evidence type="ECO:0000259" key="1">
    <source>
        <dbReference type="Pfam" id="PF01370"/>
    </source>
</evidence>
<evidence type="ECO:0000313" key="2">
    <source>
        <dbReference type="EMBL" id="CAC5343075.1"/>
    </source>
</evidence>
<dbReference type="InterPro" id="IPR036291">
    <property type="entry name" value="NAD(P)-bd_dom_sf"/>
</dbReference>
<dbReference type="PANTHER" id="PTHR43245">
    <property type="entry name" value="BIFUNCTIONAL POLYMYXIN RESISTANCE PROTEIN ARNA"/>
    <property type="match status" value="1"/>
</dbReference>
<dbReference type="Pfam" id="PF01370">
    <property type="entry name" value="Epimerase"/>
    <property type="match status" value="1"/>
</dbReference>
<keyword evidence="3" id="KW-1185">Reference proteome</keyword>
<dbReference type="Proteomes" id="UP000196521">
    <property type="component" value="Chromosome"/>
</dbReference>
<reference evidence="2" key="1">
    <citation type="submission" date="2020-05" db="EMBL/GenBank/DDBJ databases">
        <authorList>
            <consortium name="Genoscope - CEA"/>
            <person name="William W."/>
        </authorList>
    </citation>
    <scope>NUCLEOTIDE SEQUENCE [LARGE SCALE GENOMIC DNA]</scope>
    <source>
        <strain evidence="2">PCC 7821</strain>
    </source>
</reference>
<accession>A0A6J7ZKB3</accession>
<dbReference type="RefSeq" id="WP_026796417.1">
    <property type="nucleotide sequence ID" value="NZ_LR812490.1"/>
</dbReference>
<dbReference type="SUPFAM" id="SSF51735">
    <property type="entry name" value="NAD(P)-binding Rossmann-fold domains"/>
    <property type="match status" value="1"/>
</dbReference>
<dbReference type="InterPro" id="IPR001509">
    <property type="entry name" value="Epimerase_deHydtase"/>
</dbReference>
<sequence>MKKVVVTGAKGFIGRHTLKNLRDRNFEIHAIVSENAPDINLKNCHWHLANLLDINQIKQLFEQIKPTHFLHFAWCYSMPGKYWQAEDNFLWVQASLAMLKQFQAQGGQRVVMSGTCAEYDWNYGYCSEFLTPKNPSSPYGICKNAMQEMLQSYAKLTNLSSAWGRIFLPYGPYEYVDRLVASVICSLLKGEPARCSHGRQMRDFLYAQDVADAFVALLESDVTGPVNIGSGQPIAIKDIVYKIGEQIKRSNLIQLGAIPEATNDTPLLVADVTRLSQEVRWFPKFDLDTGLEQTIIWWEKQLNLRN</sequence>
<comment type="caution">
    <text evidence="2">The sequence shown here is derived from an EMBL/GenBank/DDBJ whole genome shotgun (WGS) entry which is preliminary data.</text>
</comment>
<dbReference type="AlphaFoldDB" id="A0A6J7ZKB3"/>
<dbReference type="EMBL" id="CZCZ02000013">
    <property type="protein sequence ID" value="CAC5343075.1"/>
    <property type="molecule type" value="Genomic_DNA"/>
</dbReference>
<gene>
    <name evidence="2" type="ORF">PLAN_30318</name>
</gene>
<evidence type="ECO:0000313" key="3">
    <source>
        <dbReference type="Proteomes" id="UP000196521"/>
    </source>
</evidence>
<feature type="domain" description="NAD-dependent epimerase/dehydratase" evidence="1">
    <location>
        <begin position="4"/>
        <end position="229"/>
    </location>
</feature>
<protein>
    <submittedName>
        <fullName evidence="2">NAD-dependent epimerase/dehydratase</fullName>
    </submittedName>
</protein>
<dbReference type="EMBL" id="LR812490">
    <property type="protein sequence ID" value="CAC5343075.1"/>
    <property type="molecule type" value="Genomic_DNA"/>
</dbReference>
<dbReference type="Gene3D" id="3.40.50.720">
    <property type="entry name" value="NAD(P)-binding Rossmann-like Domain"/>
    <property type="match status" value="1"/>
</dbReference>
<proteinExistence type="predicted"/>
<organism evidence="2 3">
    <name type="scientific">Planktothrix rubescens CCAP 1459/22</name>
    <dbReference type="NCBI Taxonomy" id="329571"/>
    <lineage>
        <taxon>Bacteria</taxon>
        <taxon>Bacillati</taxon>
        <taxon>Cyanobacteriota</taxon>
        <taxon>Cyanophyceae</taxon>
        <taxon>Oscillatoriophycideae</taxon>
        <taxon>Oscillatoriales</taxon>
        <taxon>Microcoleaceae</taxon>
        <taxon>Planktothrix</taxon>
    </lineage>
</organism>
<name>A0A6J7ZKB3_PLARU</name>
<dbReference type="InterPro" id="IPR050177">
    <property type="entry name" value="Lipid_A_modif_metabolic_enz"/>
</dbReference>